<dbReference type="SUPFAM" id="SSF48371">
    <property type="entry name" value="ARM repeat"/>
    <property type="match status" value="1"/>
</dbReference>
<reference evidence="1" key="1">
    <citation type="submission" date="2019-12" db="EMBL/GenBank/DDBJ databases">
        <title>Whole-genome sequence of Halomicrobium mukohataei pws1.</title>
        <authorList>
            <person name="Verma D.K."/>
            <person name="Gopal K."/>
            <person name="Prasad E.S."/>
        </authorList>
    </citation>
    <scope>NUCLEOTIDE SEQUENCE</scope>
    <source>
        <strain evidence="1">Pws1</strain>
    </source>
</reference>
<dbReference type="RefSeq" id="WP_170092371.1">
    <property type="nucleotide sequence ID" value="NZ_WOYG01000001.1"/>
</dbReference>
<gene>
    <name evidence="1" type="ORF">GOC74_00015</name>
</gene>
<name>A0A847U7Q8_9EURY</name>
<protein>
    <recommendedName>
        <fullName evidence="3">HEAT repeat domain-containing protein</fullName>
    </recommendedName>
</protein>
<dbReference type="EMBL" id="WOYG01000001">
    <property type="protein sequence ID" value="NLV08337.1"/>
    <property type="molecule type" value="Genomic_DNA"/>
</dbReference>
<sequence length="392" mass="43047">MVQDTAVRAVWREVENGNYTAAIRSKNILLQILKRGGSNERECAARALALLSFEYPDEAYQALDAAIQAATSAERESVRGNAMSIVAALAREYPSEVAQESEAIGDGLSDSHGTTVINAVEALAFTTRSDPQSALNILDKIEEHLSSTNSDVQRYATIVLYNVSDRHPGHVVQYDTQLVSLLSTANDEITRIAASGAICHIADQDPDRLARQLDNLESIFRAESDIRVRGNIIGILAKVSEKKPQKVCKFFSILKYSLSASDYTTLVNATSVISHIVEADPEAISESRIVPELRALWNRTDSQAIRANISHISREITQNADDRSSMQNHNLGSDFPLGMIGDAEQFVDESVQQIVLEVDKFFTDITHGDETTVEIVDSAIGQLEVDNEVDQE</sequence>
<accession>A0A847U7Q8</accession>
<proteinExistence type="predicted"/>
<dbReference type="InterPro" id="IPR016024">
    <property type="entry name" value="ARM-type_fold"/>
</dbReference>
<evidence type="ECO:0000313" key="1">
    <source>
        <dbReference type="EMBL" id="NLV08337.1"/>
    </source>
</evidence>
<organism evidence="1 2">
    <name type="scientific">Halomicrobium mukohataei</name>
    <dbReference type="NCBI Taxonomy" id="57705"/>
    <lineage>
        <taxon>Archaea</taxon>
        <taxon>Methanobacteriati</taxon>
        <taxon>Methanobacteriota</taxon>
        <taxon>Stenosarchaea group</taxon>
        <taxon>Halobacteria</taxon>
        <taxon>Halobacteriales</taxon>
        <taxon>Haloarculaceae</taxon>
        <taxon>Halomicrobium</taxon>
    </lineage>
</organism>
<dbReference type="InterPro" id="IPR011989">
    <property type="entry name" value="ARM-like"/>
</dbReference>
<dbReference type="AlphaFoldDB" id="A0A847U7Q8"/>
<evidence type="ECO:0008006" key="3">
    <source>
        <dbReference type="Google" id="ProtNLM"/>
    </source>
</evidence>
<dbReference type="Proteomes" id="UP000608662">
    <property type="component" value="Unassembled WGS sequence"/>
</dbReference>
<dbReference type="Gene3D" id="1.25.10.10">
    <property type="entry name" value="Leucine-rich Repeat Variant"/>
    <property type="match status" value="2"/>
</dbReference>
<comment type="caution">
    <text evidence="1">The sequence shown here is derived from an EMBL/GenBank/DDBJ whole genome shotgun (WGS) entry which is preliminary data.</text>
</comment>
<dbReference type="OrthoDB" id="350720at2157"/>
<evidence type="ECO:0000313" key="2">
    <source>
        <dbReference type="Proteomes" id="UP000608662"/>
    </source>
</evidence>